<dbReference type="EMBL" id="CP011541">
    <property type="protein sequence ID" value="AKK03074.1"/>
    <property type="molecule type" value="Genomic_DNA"/>
</dbReference>
<dbReference type="KEGG" id="cei:CEPID_06065"/>
<dbReference type="RefSeq" id="WP_047240158.1">
    <property type="nucleotide sequence ID" value="NZ_CP011541.1"/>
</dbReference>
<reference evidence="2 3" key="1">
    <citation type="submission" date="2015-05" db="EMBL/GenBank/DDBJ databases">
        <title>Complete genome sequence of Corynebacterium epidermidicanis DSM 45586, isolated from the skin of a dog suffering from pruritus.</title>
        <authorList>
            <person name="Ruckert C."/>
            <person name="Albersmeier A."/>
            <person name="Winkler A."/>
            <person name="Tauch A."/>
        </authorList>
    </citation>
    <scope>NUCLEOTIDE SEQUENCE [LARGE SCALE GENOMIC DNA]</scope>
    <source>
        <strain evidence="2 3">DSM 45586</strain>
    </source>
</reference>
<accession>A0A0G3GPH8</accession>
<organism evidence="2 3">
    <name type="scientific">Corynebacterium epidermidicanis</name>
    <dbReference type="NCBI Taxonomy" id="1050174"/>
    <lineage>
        <taxon>Bacteria</taxon>
        <taxon>Bacillati</taxon>
        <taxon>Actinomycetota</taxon>
        <taxon>Actinomycetes</taxon>
        <taxon>Mycobacteriales</taxon>
        <taxon>Corynebacteriaceae</taxon>
        <taxon>Corynebacterium</taxon>
    </lineage>
</organism>
<dbReference type="AlphaFoldDB" id="A0A0G3GPH8"/>
<protein>
    <submittedName>
        <fullName evidence="2">Uncharacterized protein</fullName>
    </submittedName>
</protein>
<dbReference type="Proteomes" id="UP000035368">
    <property type="component" value="Chromosome"/>
</dbReference>
<evidence type="ECO:0000313" key="3">
    <source>
        <dbReference type="Proteomes" id="UP000035368"/>
    </source>
</evidence>
<dbReference type="STRING" id="1050174.CEPID_06065"/>
<keyword evidence="3" id="KW-1185">Reference proteome</keyword>
<proteinExistence type="predicted"/>
<evidence type="ECO:0000256" key="1">
    <source>
        <dbReference type="SAM" id="MobiDB-lite"/>
    </source>
</evidence>
<feature type="region of interest" description="Disordered" evidence="1">
    <location>
        <begin position="64"/>
        <end position="87"/>
    </location>
</feature>
<dbReference type="PATRIC" id="fig|1050174.4.peg.1227"/>
<evidence type="ECO:0000313" key="2">
    <source>
        <dbReference type="EMBL" id="AKK03074.1"/>
    </source>
</evidence>
<sequence>MPKIRLSKLAQALFLATVKRDHKNYWTIRNAIPADAEPTINLLLCRELPNLDYFMAPNLTPQETEARATKVSGATEQRLTQLERMED</sequence>
<gene>
    <name evidence="2" type="ORF">CEPID_06065</name>
</gene>
<name>A0A0G3GPH8_9CORY</name>